<dbReference type="SUPFAM" id="SSF51735">
    <property type="entry name" value="NAD(P)-binding Rossmann-fold domains"/>
    <property type="match status" value="1"/>
</dbReference>
<dbReference type="GO" id="GO:0016491">
    <property type="term" value="F:oxidoreductase activity"/>
    <property type="evidence" value="ECO:0007669"/>
    <property type="project" value="UniProtKB-KW"/>
</dbReference>
<evidence type="ECO:0000256" key="1">
    <source>
        <dbReference type="ARBA" id="ARBA00005854"/>
    </source>
</evidence>
<reference evidence="5" key="1">
    <citation type="journal article" date="2015" name="Nature">
        <title>Complex archaea that bridge the gap between prokaryotes and eukaryotes.</title>
        <authorList>
            <person name="Spang A."/>
            <person name="Saw J.H."/>
            <person name="Jorgensen S.L."/>
            <person name="Zaremba-Niedzwiedzka K."/>
            <person name="Martijn J."/>
            <person name="Lind A.E."/>
            <person name="van Eijk R."/>
            <person name="Schleper C."/>
            <person name="Guy L."/>
            <person name="Ettema T.J."/>
        </authorList>
    </citation>
    <scope>NUCLEOTIDE SEQUENCE</scope>
</reference>
<dbReference type="EMBL" id="LAZR01032215">
    <property type="protein sequence ID" value="KKL51533.1"/>
    <property type="molecule type" value="Genomic_DNA"/>
</dbReference>
<name>A0A0F9CQ84_9ZZZZ</name>
<dbReference type="PROSITE" id="PS00671">
    <property type="entry name" value="D_2_HYDROXYACID_DH_3"/>
    <property type="match status" value="1"/>
</dbReference>
<keyword evidence="3" id="KW-0520">NAD</keyword>
<dbReference type="InterPro" id="IPR029753">
    <property type="entry name" value="D-isomer_DH_CS"/>
</dbReference>
<dbReference type="Gene3D" id="3.40.50.720">
    <property type="entry name" value="NAD(P)-binding Rossmann-like Domain"/>
    <property type="match status" value="1"/>
</dbReference>
<dbReference type="InterPro" id="IPR036291">
    <property type="entry name" value="NAD(P)-bd_dom_sf"/>
</dbReference>
<evidence type="ECO:0000256" key="3">
    <source>
        <dbReference type="ARBA" id="ARBA00023027"/>
    </source>
</evidence>
<dbReference type="PANTHER" id="PTHR43761">
    <property type="entry name" value="D-ISOMER SPECIFIC 2-HYDROXYACID DEHYDROGENASE FAMILY PROTEIN (AFU_ORTHOLOGUE AFUA_1G13630)"/>
    <property type="match status" value="1"/>
</dbReference>
<comment type="caution">
    <text evidence="5">The sequence shown here is derived from an EMBL/GenBank/DDBJ whole genome shotgun (WGS) entry which is preliminary data.</text>
</comment>
<feature type="domain" description="D-isomer specific 2-hydroxyacid dehydrogenase NAD-binding" evidence="4">
    <location>
        <begin position="1"/>
        <end position="49"/>
    </location>
</feature>
<organism evidence="5">
    <name type="scientific">marine sediment metagenome</name>
    <dbReference type="NCBI Taxonomy" id="412755"/>
    <lineage>
        <taxon>unclassified sequences</taxon>
        <taxon>metagenomes</taxon>
        <taxon>ecological metagenomes</taxon>
    </lineage>
</organism>
<dbReference type="InterPro" id="IPR050418">
    <property type="entry name" value="D-iso_2-hydroxyacid_DH_PdxB"/>
</dbReference>
<dbReference type="Pfam" id="PF02826">
    <property type="entry name" value="2-Hacid_dh_C"/>
    <property type="match status" value="1"/>
</dbReference>
<proteinExistence type="inferred from homology"/>
<evidence type="ECO:0000259" key="4">
    <source>
        <dbReference type="Pfam" id="PF02826"/>
    </source>
</evidence>
<gene>
    <name evidence="5" type="ORF">LCGC14_2294560</name>
</gene>
<dbReference type="InterPro" id="IPR006140">
    <property type="entry name" value="D-isomer_DH_NAD-bd"/>
</dbReference>
<sequence length="173" mass="18564">SLNCDLNPTSYHLINENTLGLMKPTAVLINIARGPVVDELALVEALQGADLLVVASSTARYVRVVAGAALLAGVDYLDLQYSTAKLMPGLKNKYGILVPNVINTLVVENRINTAVPYTPGSVHNSSQYPGDISAIGADVWSHTSQSAVSPRSSLLNFVTVITRYTLWIRTART</sequence>
<dbReference type="GO" id="GO:0051287">
    <property type="term" value="F:NAD binding"/>
    <property type="evidence" value="ECO:0007669"/>
    <property type="project" value="InterPro"/>
</dbReference>
<keyword evidence="2" id="KW-0560">Oxidoreductase</keyword>
<accession>A0A0F9CQ84</accession>
<protein>
    <recommendedName>
        <fullName evidence="4">D-isomer specific 2-hydroxyacid dehydrogenase NAD-binding domain-containing protein</fullName>
    </recommendedName>
</protein>
<comment type="similarity">
    <text evidence="1">Belongs to the D-isomer specific 2-hydroxyacid dehydrogenase family.</text>
</comment>
<evidence type="ECO:0000256" key="2">
    <source>
        <dbReference type="ARBA" id="ARBA00023002"/>
    </source>
</evidence>
<dbReference type="PANTHER" id="PTHR43761:SF1">
    <property type="entry name" value="D-ISOMER SPECIFIC 2-HYDROXYACID DEHYDROGENASE CATALYTIC DOMAIN-CONTAINING PROTEIN-RELATED"/>
    <property type="match status" value="1"/>
</dbReference>
<evidence type="ECO:0000313" key="5">
    <source>
        <dbReference type="EMBL" id="KKL51533.1"/>
    </source>
</evidence>
<feature type="non-terminal residue" evidence="5">
    <location>
        <position position="1"/>
    </location>
</feature>
<dbReference type="AlphaFoldDB" id="A0A0F9CQ84"/>